<evidence type="ECO:0000313" key="2">
    <source>
        <dbReference type="Proteomes" id="UP000887159"/>
    </source>
</evidence>
<proteinExistence type="predicted"/>
<accession>A0A8X6WGL9</accession>
<comment type="caution">
    <text evidence="1">The sequence shown here is derived from an EMBL/GenBank/DDBJ whole genome shotgun (WGS) entry which is preliminary data.</text>
</comment>
<dbReference type="AlphaFoldDB" id="A0A8X6WGL9"/>
<protein>
    <submittedName>
        <fullName evidence="1">Uncharacterized protein</fullName>
    </submittedName>
</protein>
<evidence type="ECO:0000313" key="1">
    <source>
        <dbReference type="EMBL" id="GFY34004.1"/>
    </source>
</evidence>
<dbReference type="Proteomes" id="UP000887159">
    <property type="component" value="Unassembled WGS sequence"/>
</dbReference>
<organism evidence="1 2">
    <name type="scientific">Trichonephila clavipes</name>
    <name type="common">Golden silk orbweaver</name>
    <name type="synonym">Nephila clavipes</name>
    <dbReference type="NCBI Taxonomy" id="2585209"/>
    <lineage>
        <taxon>Eukaryota</taxon>
        <taxon>Metazoa</taxon>
        <taxon>Ecdysozoa</taxon>
        <taxon>Arthropoda</taxon>
        <taxon>Chelicerata</taxon>
        <taxon>Arachnida</taxon>
        <taxon>Araneae</taxon>
        <taxon>Araneomorphae</taxon>
        <taxon>Entelegynae</taxon>
        <taxon>Araneoidea</taxon>
        <taxon>Nephilidae</taxon>
        <taxon>Trichonephila</taxon>
    </lineage>
</organism>
<reference evidence="1" key="1">
    <citation type="submission" date="2020-08" db="EMBL/GenBank/DDBJ databases">
        <title>Multicomponent nature underlies the extraordinary mechanical properties of spider dragline silk.</title>
        <authorList>
            <person name="Kono N."/>
            <person name="Nakamura H."/>
            <person name="Mori M."/>
            <person name="Yoshida Y."/>
            <person name="Ohtoshi R."/>
            <person name="Malay A.D."/>
            <person name="Moran D.A.P."/>
            <person name="Tomita M."/>
            <person name="Numata K."/>
            <person name="Arakawa K."/>
        </authorList>
    </citation>
    <scope>NUCLEOTIDE SEQUENCE</scope>
</reference>
<name>A0A8X6WGL9_TRICX</name>
<keyword evidence="2" id="KW-1185">Reference proteome</keyword>
<gene>
    <name evidence="1" type="ORF">TNCV_4597121</name>
</gene>
<sequence>MYQLFPKLNGPSKRTVYKVLPIESFTCHTIPNHLRKSCMRALIADPRLSTEEISADPEQPGTDFSEQFRFCSRFPFEVVFSPCYEIGTK</sequence>
<dbReference type="EMBL" id="BMAU01021418">
    <property type="protein sequence ID" value="GFY34004.1"/>
    <property type="molecule type" value="Genomic_DNA"/>
</dbReference>